<organism evidence="6 7">
    <name type="scientific">Eilatimonas milleporae</name>
    <dbReference type="NCBI Taxonomy" id="911205"/>
    <lineage>
        <taxon>Bacteria</taxon>
        <taxon>Pseudomonadati</taxon>
        <taxon>Pseudomonadota</taxon>
        <taxon>Alphaproteobacteria</taxon>
        <taxon>Kordiimonadales</taxon>
        <taxon>Kordiimonadaceae</taxon>
        <taxon>Eilatimonas</taxon>
    </lineage>
</organism>
<dbReference type="OrthoDB" id="7743618at2"/>
<comment type="subcellular location">
    <subcellularLocation>
        <location evidence="1">Membrane</location>
    </subcellularLocation>
</comment>
<evidence type="ECO:0000256" key="3">
    <source>
        <dbReference type="ARBA" id="ARBA00022989"/>
    </source>
</evidence>
<feature type="transmembrane region" description="Helical" evidence="5">
    <location>
        <begin position="111"/>
        <end position="128"/>
    </location>
</feature>
<protein>
    <submittedName>
        <fullName evidence="6">Putative MAPEG superfamily protein</fullName>
    </submittedName>
</protein>
<keyword evidence="2 5" id="KW-0812">Transmembrane</keyword>
<gene>
    <name evidence="6" type="ORF">BXY39_3568</name>
</gene>
<feature type="transmembrane region" description="Helical" evidence="5">
    <location>
        <begin position="63"/>
        <end position="91"/>
    </location>
</feature>
<dbReference type="Gene3D" id="1.20.120.550">
    <property type="entry name" value="Membrane associated eicosanoid/glutathione metabolism-like domain"/>
    <property type="match status" value="1"/>
</dbReference>
<evidence type="ECO:0000256" key="1">
    <source>
        <dbReference type="ARBA" id="ARBA00004370"/>
    </source>
</evidence>
<keyword evidence="3 5" id="KW-1133">Transmembrane helix</keyword>
<dbReference type="SUPFAM" id="SSF161084">
    <property type="entry name" value="MAPEG domain-like"/>
    <property type="match status" value="1"/>
</dbReference>
<evidence type="ECO:0000313" key="6">
    <source>
        <dbReference type="EMBL" id="RMB01385.1"/>
    </source>
</evidence>
<keyword evidence="7" id="KW-1185">Reference proteome</keyword>
<dbReference type="PANTHER" id="PTHR35371">
    <property type="entry name" value="INNER MEMBRANE PROTEIN"/>
    <property type="match status" value="1"/>
</dbReference>
<evidence type="ECO:0000256" key="2">
    <source>
        <dbReference type="ARBA" id="ARBA00022692"/>
    </source>
</evidence>
<reference evidence="6 7" key="1">
    <citation type="submission" date="2018-10" db="EMBL/GenBank/DDBJ databases">
        <title>Genomic Encyclopedia of Archaeal and Bacterial Type Strains, Phase II (KMG-II): from individual species to whole genera.</title>
        <authorList>
            <person name="Goeker M."/>
        </authorList>
    </citation>
    <scope>NUCLEOTIDE SEQUENCE [LARGE SCALE GENOMIC DNA]</scope>
    <source>
        <strain evidence="6 7">DSM 25217</strain>
    </source>
</reference>
<evidence type="ECO:0000256" key="4">
    <source>
        <dbReference type="ARBA" id="ARBA00023136"/>
    </source>
</evidence>
<sequence>MSVEVTYLAYAGLLAVAQLILMAIPVNLQLGTGYTGGPRDTERSPTGMAGRLHRAFGNHMEGLILFTAAVAVVELASANTLGTALAAQIYFWARVAYVPAYASGLPYLRSAIWAAGFFALPYMLLTALL</sequence>
<keyword evidence="4 5" id="KW-0472">Membrane</keyword>
<dbReference type="Proteomes" id="UP000271227">
    <property type="component" value="Unassembled WGS sequence"/>
</dbReference>
<proteinExistence type="predicted"/>
<evidence type="ECO:0000256" key="5">
    <source>
        <dbReference type="SAM" id="Phobius"/>
    </source>
</evidence>
<evidence type="ECO:0000313" key="7">
    <source>
        <dbReference type="Proteomes" id="UP000271227"/>
    </source>
</evidence>
<accession>A0A3M0BXV4</accession>
<dbReference type="RefSeq" id="WP_121940215.1">
    <property type="nucleotide sequence ID" value="NZ_REFR01000016.1"/>
</dbReference>
<dbReference type="EMBL" id="REFR01000016">
    <property type="protein sequence ID" value="RMB01385.1"/>
    <property type="molecule type" value="Genomic_DNA"/>
</dbReference>
<dbReference type="GO" id="GO:0016020">
    <property type="term" value="C:membrane"/>
    <property type="evidence" value="ECO:0007669"/>
    <property type="project" value="UniProtKB-SubCell"/>
</dbReference>
<dbReference type="AlphaFoldDB" id="A0A3M0BXV4"/>
<name>A0A3M0BXV4_9PROT</name>
<dbReference type="Pfam" id="PF01124">
    <property type="entry name" value="MAPEG"/>
    <property type="match status" value="1"/>
</dbReference>
<dbReference type="PANTHER" id="PTHR35371:SF1">
    <property type="entry name" value="BLR7753 PROTEIN"/>
    <property type="match status" value="1"/>
</dbReference>
<dbReference type="InterPro" id="IPR023352">
    <property type="entry name" value="MAPEG-like_dom_sf"/>
</dbReference>
<feature type="transmembrane region" description="Helical" evidence="5">
    <location>
        <begin position="6"/>
        <end position="24"/>
    </location>
</feature>
<comment type="caution">
    <text evidence="6">The sequence shown here is derived from an EMBL/GenBank/DDBJ whole genome shotgun (WGS) entry which is preliminary data.</text>
</comment>
<dbReference type="InterPro" id="IPR001129">
    <property type="entry name" value="Membr-assoc_MAPEG"/>
</dbReference>
<dbReference type="InParanoid" id="A0A3M0BXV4"/>